<keyword evidence="2" id="KW-1185">Reference proteome</keyword>
<reference evidence="1" key="1">
    <citation type="submission" date="2023-01" db="EMBL/GenBank/DDBJ databases">
        <title>Genomic dissection of endemic carbapenem resistance: metallo-beta-lactamase gene dissemination through clonal, plasmid and integron transfer pathways.</title>
        <authorList>
            <person name="Macesic N."/>
        </authorList>
    </citation>
    <scope>NUCLEOTIDE SEQUENCE</scope>
    <source>
        <strain evidence="1">CPO382</strain>
    </source>
</reference>
<evidence type="ECO:0000313" key="1">
    <source>
        <dbReference type="EMBL" id="MDK5169060.1"/>
    </source>
</evidence>
<name>A0ABT7G5Y0_9GAMM</name>
<dbReference type="EMBL" id="JARTOI010000001">
    <property type="protein sequence ID" value="MDK5169060.1"/>
    <property type="molecule type" value="Genomic_DNA"/>
</dbReference>
<sequence length="99" mass="11406">MTNSNFYTPTTKQFSLLELLAFYGYGVSTDNSEVPTGGYVFYKKNNIKGKVLTMLGFDISKIVHRTNNYSDMENFMLSYIEKNFVDAKQIKRGIFEISM</sequence>
<accession>A0ABT7G5Y0</accession>
<dbReference type="Proteomes" id="UP001174748">
    <property type="component" value="Unassembled WGS sequence"/>
</dbReference>
<protein>
    <submittedName>
        <fullName evidence="1">Uncharacterized protein</fullName>
    </submittedName>
</protein>
<organism evidence="1 2">
    <name type="scientific">Serratia nevei</name>
    <dbReference type="NCBI Taxonomy" id="2703794"/>
    <lineage>
        <taxon>Bacteria</taxon>
        <taxon>Pseudomonadati</taxon>
        <taxon>Pseudomonadota</taxon>
        <taxon>Gammaproteobacteria</taxon>
        <taxon>Enterobacterales</taxon>
        <taxon>Yersiniaceae</taxon>
        <taxon>Serratia</taxon>
    </lineage>
</organism>
<evidence type="ECO:0000313" key="2">
    <source>
        <dbReference type="Proteomes" id="UP001174748"/>
    </source>
</evidence>
<comment type="caution">
    <text evidence="1">The sequence shown here is derived from an EMBL/GenBank/DDBJ whole genome shotgun (WGS) entry which is preliminary data.</text>
</comment>
<gene>
    <name evidence="1" type="ORF">P9921_00955</name>
</gene>
<proteinExistence type="predicted"/>
<dbReference type="RefSeq" id="WP_285098003.1">
    <property type="nucleotide sequence ID" value="NZ_JARTOI010000001.1"/>
</dbReference>